<dbReference type="PROSITE" id="PS50879">
    <property type="entry name" value="RNASE_H_1"/>
    <property type="match status" value="1"/>
</dbReference>
<organism evidence="3 4">
    <name type="scientific">Musca domestica</name>
    <name type="common">House fly</name>
    <dbReference type="NCBI Taxonomy" id="7370"/>
    <lineage>
        <taxon>Eukaryota</taxon>
        <taxon>Metazoa</taxon>
        <taxon>Ecdysozoa</taxon>
        <taxon>Arthropoda</taxon>
        <taxon>Hexapoda</taxon>
        <taxon>Insecta</taxon>
        <taxon>Pterygota</taxon>
        <taxon>Neoptera</taxon>
        <taxon>Endopterygota</taxon>
        <taxon>Diptera</taxon>
        <taxon>Brachycera</taxon>
        <taxon>Muscomorpha</taxon>
        <taxon>Muscoidea</taxon>
        <taxon>Muscidae</taxon>
        <taxon>Musca</taxon>
    </lineage>
</organism>
<reference evidence="4" key="1">
    <citation type="submission" date="2025-08" db="UniProtKB">
        <authorList>
            <consortium name="RefSeq"/>
        </authorList>
    </citation>
    <scope>IDENTIFICATION</scope>
    <source>
        <strain evidence="4">Aabys</strain>
        <tissue evidence="4">Whole body</tissue>
    </source>
</reference>
<keyword evidence="3" id="KW-1185">Reference proteome</keyword>
<protein>
    <submittedName>
        <fullName evidence="4">Uncharacterized protein LOC131806491</fullName>
    </submittedName>
</protein>
<dbReference type="PANTHER" id="PTHR33332">
    <property type="entry name" value="REVERSE TRANSCRIPTASE DOMAIN-CONTAINING PROTEIN"/>
    <property type="match status" value="1"/>
</dbReference>
<dbReference type="PROSITE" id="PS50878">
    <property type="entry name" value="RT_POL"/>
    <property type="match status" value="1"/>
</dbReference>
<dbReference type="GeneID" id="131806491"/>
<dbReference type="SUPFAM" id="SSF53098">
    <property type="entry name" value="Ribonuclease H-like"/>
    <property type="match status" value="1"/>
</dbReference>
<accession>A0ABM3VLC7</accession>
<dbReference type="InterPro" id="IPR002156">
    <property type="entry name" value="RNaseH_domain"/>
</dbReference>
<sequence>MGDDSLEIYNGLPQGSCLSPLLFNIYTLGLHGISNINTYLFQFADDFILLSAHKDFDSANLNLQQKAIEFHNLLSRLNLKYNAEKTAVMYVAKGPKKVPYIRLKGTQITPVNSIKFLGRHIKNSLSLKEHYDEVISSCTTSINALKMINNNKHGLLPNISINLAKSLVFSKTEYCISSMAHMPVYLNKKLTTFQNQLLRRNLGLTPSTPTHTIYALALMLPPEQRSQYLTAKELIKFKCHNPQLYNSITRNSTNKTSLGLIYSKFKHIFDEIVVNKAEYPRKNITFFMNLFNSSKNAQPNEYFRAILQEKLQKLISTGHSIWATDASVSINETGCAVCNITKDENFLFKISRKMSSLMGELHAINKAIDIMIEDKVNKATILTDSKNACQILKNNSVQNYLANDIIKKVNNSKISILTFIWTPSHIGIPANERADFFAKCAAQVGASITTKLAIKDGYSLVYQHLWREWNENYKNISTRKGTYFSQFFPELPTRHWFTGTNLTPVFNKG</sequence>
<dbReference type="RefSeq" id="XP_058986606.1">
    <property type="nucleotide sequence ID" value="XM_059130623.1"/>
</dbReference>
<proteinExistence type="predicted"/>
<dbReference type="Pfam" id="PF00075">
    <property type="entry name" value="RNase_H"/>
    <property type="match status" value="1"/>
</dbReference>
<dbReference type="Proteomes" id="UP001652621">
    <property type="component" value="Unplaced"/>
</dbReference>
<dbReference type="SUPFAM" id="SSF56672">
    <property type="entry name" value="DNA/RNA polymerases"/>
    <property type="match status" value="1"/>
</dbReference>
<evidence type="ECO:0000313" key="4">
    <source>
        <dbReference type="RefSeq" id="XP_058986606.1"/>
    </source>
</evidence>
<name>A0ABM3VLC7_MUSDO</name>
<gene>
    <name evidence="4" type="primary">LOC131806491</name>
</gene>
<dbReference type="Gene3D" id="3.30.420.10">
    <property type="entry name" value="Ribonuclease H-like superfamily/Ribonuclease H"/>
    <property type="match status" value="1"/>
</dbReference>
<dbReference type="Pfam" id="PF00078">
    <property type="entry name" value="RVT_1"/>
    <property type="match status" value="1"/>
</dbReference>
<evidence type="ECO:0000259" key="2">
    <source>
        <dbReference type="PROSITE" id="PS50879"/>
    </source>
</evidence>
<dbReference type="InterPro" id="IPR043502">
    <property type="entry name" value="DNA/RNA_pol_sf"/>
</dbReference>
<dbReference type="InterPro" id="IPR012337">
    <property type="entry name" value="RNaseH-like_sf"/>
</dbReference>
<feature type="domain" description="RNase H type-1" evidence="2">
    <location>
        <begin position="316"/>
        <end position="443"/>
    </location>
</feature>
<feature type="domain" description="Reverse transcriptase" evidence="1">
    <location>
        <begin position="1"/>
        <end position="121"/>
    </location>
</feature>
<evidence type="ECO:0000313" key="3">
    <source>
        <dbReference type="Proteomes" id="UP001652621"/>
    </source>
</evidence>
<dbReference type="InterPro" id="IPR036397">
    <property type="entry name" value="RNaseH_sf"/>
</dbReference>
<dbReference type="CDD" id="cd09276">
    <property type="entry name" value="Rnase_HI_RT_non_LTR"/>
    <property type="match status" value="1"/>
</dbReference>
<evidence type="ECO:0000259" key="1">
    <source>
        <dbReference type="PROSITE" id="PS50878"/>
    </source>
</evidence>
<dbReference type="InterPro" id="IPR000477">
    <property type="entry name" value="RT_dom"/>
</dbReference>